<evidence type="ECO:0000313" key="1">
    <source>
        <dbReference type="EMBL" id="GMR39983.1"/>
    </source>
</evidence>
<feature type="non-terminal residue" evidence="1">
    <location>
        <position position="206"/>
    </location>
</feature>
<accession>A0AAN4ZEY1</accession>
<sequence length="206" mass="23145">TMPQLIMDKIAACILSDSPSDYEFEALSNLRMVNRACFKAVEAFLGSKSNIPQLDSISFTGMEQDRTSFTLEIRLSVLAAPLHPALKDLRCRIASIKREEGRVSQLFCLSIPVRNRKDTVLKCISESIGHAAKTIAVQNLRSIEELKFISGMLGSTKIRRLRIKFESLIRFDDTLSDELISTIRRHAVSTFQINVSGRRENQTDPG</sequence>
<organism evidence="1 2">
    <name type="scientific">Pristionchus mayeri</name>
    <dbReference type="NCBI Taxonomy" id="1317129"/>
    <lineage>
        <taxon>Eukaryota</taxon>
        <taxon>Metazoa</taxon>
        <taxon>Ecdysozoa</taxon>
        <taxon>Nematoda</taxon>
        <taxon>Chromadorea</taxon>
        <taxon>Rhabditida</taxon>
        <taxon>Rhabditina</taxon>
        <taxon>Diplogasteromorpha</taxon>
        <taxon>Diplogasteroidea</taxon>
        <taxon>Neodiplogasteridae</taxon>
        <taxon>Pristionchus</taxon>
    </lineage>
</organism>
<proteinExistence type="predicted"/>
<dbReference type="Proteomes" id="UP001328107">
    <property type="component" value="Unassembled WGS sequence"/>
</dbReference>
<protein>
    <submittedName>
        <fullName evidence="1">Uncharacterized protein</fullName>
    </submittedName>
</protein>
<gene>
    <name evidence="1" type="ORF">PMAYCL1PPCAC_10178</name>
</gene>
<name>A0AAN4ZEY1_9BILA</name>
<evidence type="ECO:0000313" key="2">
    <source>
        <dbReference type="Proteomes" id="UP001328107"/>
    </source>
</evidence>
<comment type="caution">
    <text evidence="1">The sequence shown here is derived from an EMBL/GenBank/DDBJ whole genome shotgun (WGS) entry which is preliminary data.</text>
</comment>
<keyword evidence="2" id="KW-1185">Reference proteome</keyword>
<dbReference type="EMBL" id="BTRK01000003">
    <property type="protein sequence ID" value="GMR39983.1"/>
    <property type="molecule type" value="Genomic_DNA"/>
</dbReference>
<reference evidence="2" key="1">
    <citation type="submission" date="2022-10" db="EMBL/GenBank/DDBJ databases">
        <title>Genome assembly of Pristionchus species.</title>
        <authorList>
            <person name="Yoshida K."/>
            <person name="Sommer R.J."/>
        </authorList>
    </citation>
    <scope>NUCLEOTIDE SEQUENCE [LARGE SCALE GENOMIC DNA]</scope>
    <source>
        <strain evidence="2">RS5460</strain>
    </source>
</reference>
<feature type="non-terminal residue" evidence="1">
    <location>
        <position position="1"/>
    </location>
</feature>
<dbReference type="AlphaFoldDB" id="A0AAN4ZEY1"/>